<evidence type="ECO:0000313" key="2">
    <source>
        <dbReference type="Proteomes" id="UP001607303"/>
    </source>
</evidence>
<protein>
    <submittedName>
        <fullName evidence="1">Uncharacterized protein</fullName>
    </submittedName>
</protein>
<dbReference type="Proteomes" id="UP001607303">
    <property type="component" value="Unassembled WGS sequence"/>
</dbReference>
<reference evidence="1 2" key="1">
    <citation type="journal article" date="2024" name="Ann. Entomol. Soc. Am.">
        <title>Genomic analyses of the southern and eastern yellowjacket wasps (Hymenoptera: Vespidae) reveal evolutionary signatures of social life.</title>
        <authorList>
            <person name="Catto M.A."/>
            <person name="Caine P.B."/>
            <person name="Orr S.E."/>
            <person name="Hunt B.G."/>
            <person name="Goodisman M.A.D."/>
        </authorList>
    </citation>
    <scope>NUCLEOTIDE SEQUENCE [LARGE SCALE GENOMIC DNA]</scope>
    <source>
        <strain evidence="1">232</strain>
        <tissue evidence="1">Head and thorax</tissue>
    </source>
</reference>
<dbReference type="EMBL" id="JAYRBN010000050">
    <property type="protein sequence ID" value="KAL2744641.1"/>
    <property type="molecule type" value="Genomic_DNA"/>
</dbReference>
<proteinExistence type="predicted"/>
<name>A0ABD2CHT2_VESMC</name>
<accession>A0ABD2CHT2</accession>
<keyword evidence="2" id="KW-1185">Reference proteome</keyword>
<evidence type="ECO:0000313" key="1">
    <source>
        <dbReference type="EMBL" id="KAL2744641.1"/>
    </source>
</evidence>
<sequence length="60" mass="6990">MLTIVLCALFTAVHILKTHWLHIRLMRKLATHCVGFFDASCWVCVILKLPRASDWCYENT</sequence>
<organism evidence="1 2">
    <name type="scientific">Vespula maculifrons</name>
    <name type="common">Eastern yellow jacket</name>
    <name type="synonym">Wasp</name>
    <dbReference type="NCBI Taxonomy" id="7453"/>
    <lineage>
        <taxon>Eukaryota</taxon>
        <taxon>Metazoa</taxon>
        <taxon>Ecdysozoa</taxon>
        <taxon>Arthropoda</taxon>
        <taxon>Hexapoda</taxon>
        <taxon>Insecta</taxon>
        <taxon>Pterygota</taxon>
        <taxon>Neoptera</taxon>
        <taxon>Endopterygota</taxon>
        <taxon>Hymenoptera</taxon>
        <taxon>Apocrita</taxon>
        <taxon>Aculeata</taxon>
        <taxon>Vespoidea</taxon>
        <taxon>Vespidae</taxon>
        <taxon>Vespinae</taxon>
        <taxon>Vespula</taxon>
    </lineage>
</organism>
<gene>
    <name evidence="1" type="ORF">V1477_007183</name>
</gene>
<dbReference type="AlphaFoldDB" id="A0ABD2CHT2"/>
<comment type="caution">
    <text evidence="1">The sequence shown here is derived from an EMBL/GenBank/DDBJ whole genome shotgun (WGS) entry which is preliminary data.</text>
</comment>